<keyword evidence="1" id="KW-1133">Transmembrane helix</keyword>
<protein>
    <submittedName>
        <fullName evidence="2">Uncharacterized protein</fullName>
    </submittedName>
</protein>
<accession>A0A9D1INB9</accession>
<reference evidence="2" key="1">
    <citation type="submission" date="2020-10" db="EMBL/GenBank/DDBJ databases">
        <authorList>
            <person name="Gilroy R."/>
        </authorList>
    </citation>
    <scope>NUCLEOTIDE SEQUENCE</scope>
    <source>
        <strain evidence="2">CHK193-30670</strain>
    </source>
</reference>
<gene>
    <name evidence="2" type="ORF">IAB68_03170</name>
</gene>
<evidence type="ECO:0000256" key="1">
    <source>
        <dbReference type="SAM" id="Phobius"/>
    </source>
</evidence>
<proteinExistence type="predicted"/>
<dbReference type="Proteomes" id="UP000824074">
    <property type="component" value="Unassembled WGS sequence"/>
</dbReference>
<keyword evidence="1" id="KW-0472">Membrane</keyword>
<reference evidence="2" key="2">
    <citation type="journal article" date="2021" name="PeerJ">
        <title>Extensive microbial diversity within the chicken gut microbiome revealed by metagenomics and culture.</title>
        <authorList>
            <person name="Gilroy R."/>
            <person name="Ravi A."/>
            <person name="Getino M."/>
            <person name="Pursley I."/>
            <person name="Horton D.L."/>
            <person name="Alikhan N.F."/>
            <person name="Baker D."/>
            <person name="Gharbi K."/>
            <person name="Hall N."/>
            <person name="Watson M."/>
            <person name="Adriaenssens E.M."/>
            <person name="Foster-Nyarko E."/>
            <person name="Jarju S."/>
            <person name="Secka A."/>
            <person name="Antonio M."/>
            <person name="Oren A."/>
            <person name="Chaudhuri R.R."/>
            <person name="La Ragione R."/>
            <person name="Hildebrand F."/>
            <person name="Pallen M.J."/>
        </authorList>
    </citation>
    <scope>NUCLEOTIDE SEQUENCE</scope>
    <source>
        <strain evidence="2">CHK193-30670</strain>
    </source>
</reference>
<sequence>MAKKEEKNPVGRPRLADKELINDSWCKIGVGIAFIFVFLLCGIGTLTTRTPLEVLTFQNPNKMAASVANADDKTVVIPAQKVKVIYPEDAPKRIINTDGTVTRVIPVS</sequence>
<evidence type="ECO:0000313" key="3">
    <source>
        <dbReference type="Proteomes" id="UP000824074"/>
    </source>
</evidence>
<dbReference type="AlphaFoldDB" id="A0A9D1INB9"/>
<comment type="caution">
    <text evidence="2">The sequence shown here is derived from an EMBL/GenBank/DDBJ whole genome shotgun (WGS) entry which is preliminary data.</text>
</comment>
<name>A0A9D1INB9_9FIRM</name>
<feature type="transmembrane region" description="Helical" evidence="1">
    <location>
        <begin position="28"/>
        <end position="47"/>
    </location>
</feature>
<keyword evidence="1" id="KW-0812">Transmembrane</keyword>
<organism evidence="2 3">
    <name type="scientific">Candidatus Aphodocola excrementigallinarum</name>
    <dbReference type="NCBI Taxonomy" id="2840670"/>
    <lineage>
        <taxon>Bacteria</taxon>
        <taxon>Bacillati</taxon>
        <taxon>Bacillota</taxon>
        <taxon>Bacilli</taxon>
        <taxon>Candidatus Aphodocola</taxon>
    </lineage>
</organism>
<evidence type="ECO:0000313" key="2">
    <source>
        <dbReference type="EMBL" id="HIU40278.1"/>
    </source>
</evidence>
<dbReference type="EMBL" id="DVMT01000031">
    <property type="protein sequence ID" value="HIU40278.1"/>
    <property type="molecule type" value="Genomic_DNA"/>
</dbReference>